<protein>
    <recommendedName>
        <fullName evidence="10">Enoyl reductase (ER) domain-containing protein</fullName>
    </recommendedName>
</protein>
<dbReference type="Pfam" id="PF08240">
    <property type="entry name" value="ADH_N"/>
    <property type="match status" value="1"/>
</dbReference>
<evidence type="ECO:0000256" key="1">
    <source>
        <dbReference type="ARBA" id="ARBA00001947"/>
    </source>
</evidence>
<dbReference type="AlphaFoldDB" id="K5V6U5"/>
<evidence type="ECO:0000313" key="9">
    <source>
        <dbReference type="Proteomes" id="UP000008370"/>
    </source>
</evidence>
<sequence>MQAASNAIQNTMGAIPTEVHPEFKAVPGKTMKALAWFGSQDVRLIDAPIPDITEPDDVILKVTGTTICGSDLHLYHGEIASLQKGDILGHEFMGVVDKVGPNVTNLKVGDRVVASFQIACGECEYCKQKLSSFCDRTNPSTLQNAMYGHRDAGFFGYSHFTGGFAGGQAEYVRVPKGNVNLLPIPEGISDEQALYLSDVLSTSYHCVMDTGINEGDTVGVWGLGPIGQCVAKWAKLKGATRVIGIDRVPERLAFAEKESGVEPLDFSKHTDIVKRLQEICPGGLDVALDCGTFHQPKSLLHKVEKTLMLETDVPEIINEMIMSVKKGGRCGLIAAYSGYANHVNVGALMEKGVRLIGNGQAPVHKWWKEILEDYIMTGKFDPTFMISHRVPIEDFPALYKAFDKRESGVMKVFVETKFSSPPTPGCPKTSRVNDWA</sequence>
<comment type="cofactor">
    <cofactor evidence="1 5">
        <name>Zn(2+)</name>
        <dbReference type="ChEBI" id="CHEBI:29105"/>
    </cofactor>
</comment>
<keyword evidence="3 5" id="KW-0862">Zinc</keyword>
<dbReference type="InterPro" id="IPR011032">
    <property type="entry name" value="GroES-like_sf"/>
</dbReference>
<dbReference type="SUPFAM" id="SSF50129">
    <property type="entry name" value="GroES-like"/>
    <property type="match status" value="1"/>
</dbReference>
<dbReference type="InterPro" id="IPR013149">
    <property type="entry name" value="ADH-like_C"/>
</dbReference>
<feature type="domain" description="Alcohol dehydrogenase-like C-terminal" evidence="6">
    <location>
        <begin position="225"/>
        <end position="291"/>
    </location>
</feature>
<comment type="similarity">
    <text evidence="5">Belongs to the zinc-containing alcohol dehydrogenase family.</text>
</comment>
<keyword evidence="4" id="KW-0560">Oxidoreductase</keyword>
<reference evidence="8 9" key="1">
    <citation type="journal article" date="2012" name="BMC Genomics">
        <title>Comparative genomics of the white-rot fungi, Phanerochaete carnosa and P. chrysosporium, to elucidate the genetic basis of the distinct wood types they colonize.</title>
        <authorList>
            <person name="Suzuki H."/>
            <person name="MacDonald J."/>
            <person name="Syed K."/>
            <person name="Salamov A."/>
            <person name="Hori C."/>
            <person name="Aerts A."/>
            <person name="Henrissat B."/>
            <person name="Wiebenga A."/>
            <person name="vanKuyk P.A."/>
            <person name="Barry K."/>
            <person name="Lindquist E."/>
            <person name="LaButti K."/>
            <person name="Lapidus A."/>
            <person name="Lucas S."/>
            <person name="Coutinho P."/>
            <person name="Gong Y."/>
            <person name="Samejima M."/>
            <person name="Mahadevan R."/>
            <person name="Abou-Zaid M."/>
            <person name="de Vries R.P."/>
            <person name="Igarashi K."/>
            <person name="Yadav J.S."/>
            <person name="Grigoriev I.V."/>
            <person name="Master E.R."/>
        </authorList>
    </citation>
    <scope>NUCLEOTIDE SEQUENCE [LARGE SCALE GENOMIC DNA]</scope>
    <source>
        <strain evidence="8 9">HHB-10118-sp</strain>
    </source>
</reference>
<organism evidence="8 9">
    <name type="scientific">Phanerochaete carnosa (strain HHB-10118-sp)</name>
    <name type="common">White-rot fungus</name>
    <name type="synonym">Peniophora carnosa</name>
    <dbReference type="NCBI Taxonomy" id="650164"/>
    <lineage>
        <taxon>Eukaryota</taxon>
        <taxon>Fungi</taxon>
        <taxon>Dikarya</taxon>
        <taxon>Basidiomycota</taxon>
        <taxon>Agaricomycotina</taxon>
        <taxon>Agaricomycetes</taxon>
        <taxon>Polyporales</taxon>
        <taxon>Phanerochaetaceae</taxon>
        <taxon>Phanerochaete</taxon>
    </lineage>
</organism>
<dbReference type="InterPro" id="IPR002328">
    <property type="entry name" value="ADH_Zn_CS"/>
</dbReference>
<dbReference type="EMBL" id="JH930470">
    <property type="protein sequence ID" value="EKM58446.1"/>
    <property type="molecule type" value="Genomic_DNA"/>
</dbReference>
<dbReference type="PANTHER" id="PTHR42813">
    <property type="entry name" value="ZINC-TYPE ALCOHOL DEHYDROGENASE-LIKE"/>
    <property type="match status" value="1"/>
</dbReference>
<dbReference type="KEGG" id="pco:PHACADRAFT_140388"/>
<evidence type="ECO:0000259" key="7">
    <source>
        <dbReference type="Pfam" id="PF08240"/>
    </source>
</evidence>
<dbReference type="GO" id="GO:0008270">
    <property type="term" value="F:zinc ion binding"/>
    <property type="evidence" value="ECO:0007669"/>
    <property type="project" value="InterPro"/>
</dbReference>
<dbReference type="Gene3D" id="3.40.50.720">
    <property type="entry name" value="NAD(P)-binding Rossmann-like Domain"/>
    <property type="match status" value="1"/>
</dbReference>
<proteinExistence type="inferred from homology"/>
<evidence type="ECO:0008006" key="10">
    <source>
        <dbReference type="Google" id="ProtNLM"/>
    </source>
</evidence>
<evidence type="ECO:0000256" key="2">
    <source>
        <dbReference type="ARBA" id="ARBA00022723"/>
    </source>
</evidence>
<gene>
    <name evidence="8" type="ORF">PHACADRAFT_140388</name>
</gene>
<dbReference type="Pfam" id="PF00107">
    <property type="entry name" value="ADH_zinc_N"/>
    <property type="match status" value="1"/>
</dbReference>
<dbReference type="InterPro" id="IPR036291">
    <property type="entry name" value="NAD(P)-bd_dom_sf"/>
</dbReference>
<dbReference type="RefSeq" id="XP_007393758.1">
    <property type="nucleotide sequence ID" value="XM_007393696.1"/>
</dbReference>
<dbReference type="SUPFAM" id="SSF51735">
    <property type="entry name" value="NAD(P)-binding Rossmann-fold domains"/>
    <property type="match status" value="1"/>
</dbReference>
<feature type="domain" description="Alcohol dehydrogenase-like N-terminal" evidence="7">
    <location>
        <begin position="55"/>
        <end position="184"/>
    </location>
</feature>
<dbReference type="Proteomes" id="UP000008370">
    <property type="component" value="Unassembled WGS sequence"/>
</dbReference>
<dbReference type="HOGENOM" id="CLU_026673_11_3_1"/>
<dbReference type="OrthoDB" id="3941538at2759"/>
<dbReference type="GO" id="GO:0016491">
    <property type="term" value="F:oxidoreductase activity"/>
    <property type="evidence" value="ECO:0007669"/>
    <property type="project" value="UniProtKB-KW"/>
</dbReference>
<dbReference type="Gene3D" id="3.90.180.10">
    <property type="entry name" value="Medium-chain alcohol dehydrogenases, catalytic domain"/>
    <property type="match status" value="1"/>
</dbReference>
<dbReference type="PANTHER" id="PTHR42813:SF1">
    <property type="entry name" value="DEHYDROGENASE, PUTATIVE (AFU_ORTHOLOGUE AFUA_5G03930)-RELATED"/>
    <property type="match status" value="1"/>
</dbReference>
<evidence type="ECO:0000256" key="5">
    <source>
        <dbReference type="RuleBase" id="RU361277"/>
    </source>
</evidence>
<evidence type="ECO:0000259" key="6">
    <source>
        <dbReference type="Pfam" id="PF00107"/>
    </source>
</evidence>
<dbReference type="GeneID" id="18908490"/>
<dbReference type="InParanoid" id="K5V6U5"/>
<name>K5V6U5_PHACS</name>
<keyword evidence="9" id="KW-1185">Reference proteome</keyword>
<evidence type="ECO:0000313" key="8">
    <source>
        <dbReference type="EMBL" id="EKM58446.1"/>
    </source>
</evidence>
<dbReference type="CDD" id="cd08283">
    <property type="entry name" value="FDH_like_1"/>
    <property type="match status" value="1"/>
</dbReference>
<evidence type="ECO:0000256" key="4">
    <source>
        <dbReference type="ARBA" id="ARBA00023002"/>
    </source>
</evidence>
<dbReference type="STRING" id="650164.K5V6U5"/>
<keyword evidence="2 5" id="KW-0479">Metal-binding</keyword>
<accession>K5V6U5</accession>
<dbReference type="PROSITE" id="PS00059">
    <property type="entry name" value="ADH_ZINC"/>
    <property type="match status" value="1"/>
</dbReference>
<evidence type="ECO:0000256" key="3">
    <source>
        <dbReference type="ARBA" id="ARBA00022833"/>
    </source>
</evidence>
<dbReference type="InterPro" id="IPR013154">
    <property type="entry name" value="ADH-like_N"/>
</dbReference>